<reference evidence="1" key="1">
    <citation type="submission" date="2022-04" db="EMBL/GenBank/DDBJ databases">
        <title>Chromosome-scale genome assembly of Holotrichia oblita Faldermann.</title>
        <authorList>
            <person name="Rongchong L."/>
        </authorList>
    </citation>
    <scope>NUCLEOTIDE SEQUENCE</scope>
    <source>
        <strain evidence="1">81SQS9</strain>
    </source>
</reference>
<proteinExistence type="predicted"/>
<dbReference type="EMBL" id="CM043023">
    <property type="protein sequence ID" value="KAI4455400.1"/>
    <property type="molecule type" value="Genomic_DNA"/>
</dbReference>
<name>A0ACB9SL24_HOLOL</name>
<comment type="caution">
    <text evidence="1">The sequence shown here is derived from an EMBL/GenBank/DDBJ whole genome shotgun (WGS) entry which is preliminary data.</text>
</comment>
<evidence type="ECO:0000313" key="2">
    <source>
        <dbReference type="Proteomes" id="UP001056778"/>
    </source>
</evidence>
<protein>
    <submittedName>
        <fullName evidence="1">Homeobox-like domain superfamily</fullName>
    </submittedName>
</protein>
<evidence type="ECO:0000313" key="1">
    <source>
        <dbReference type="EMBL" id="KAI4455400.1"/>
    </source>
</evidence>
<gene>
    <name evidence="1" type="ORF">MML48_9g00009790</name>
</gene>
<organism evidence="1 2">
    <name type="scientific">Holotrichia oblita</name>
    <name type="common">Chafer beetle</name>
    <dbReference type="NCBI Taxonomy" id="644536"/>
    <lineage>
        <taxon>Eukaryota</taxon>
        <taxon>Metazoa</taxon>
        <taxon>Ecdysozoa</taxon>
        <taxon>Arthropoda</taxon>
        <taxon>Hexapoda</taxon>
        <taxon>Insecta</taxon>
        <taxon>Pterygota</taxon>
        <taxon>Neoptera</taxon>
        <taxon>Endopterygota</taxon>
        <taxon>Coleoptera</taxon>
        <taxon>Polyphaga</taxon>
        <taxon>Scarabaeiformia</taxon>
        <taxon>Scarabaeidae</taxon>
        <taxon>Melolonthinae</taxon>
        <taxon>Holotrichia</taxon>
    </lineage>
</organism>
<keyword evidence="2" id="KW-1185">Reference proteome</keyword>
<accession>A0ACB9SL24</accession>
<dbReference type="Proteomes" id="UP001056778">
    <property type="component" value="Chromosome 9"/>
</dbReference>
<sequence>MPRTYVKKTDRSNINEKHMRQAIYDTMTKKLSEYEAARQYNIKRTTLRSRVKTLLKNKSKSSVIDMLADSGNESENEKETYSNKYTNRQVFTANQELEMKIYIQRCSDLNYGLSYAMIRKLAYEFSKVIPNCKVPENWTTHQTAVTQDIAPNNITSMTILQNDEMGQQSEINQKEVQEKQVSTCEEILQDDIGDPDQHSELNERNADNVQKKRSNRRKGKSAVYTDTPELKLRESLEAEKMHKQRQQNLKEKGKRKGPQEKNLKDKGKSTKRKIN</sequence>